<accession>A0AA39X3G4</accession>
<evidence type="ECO:0000313" key="2">
    <source>
        <dbReference type="EMBL" id="KAK0626589.1"/>
    </source>
</evidence>
<proteinExistence type="predicted"/>
<feature type="compositionally biased region" description="Basic residues" evidence="1">
    <location>
        <begin position="1"/>
        <end position="10"/>
    </location>
</feature>
<feature type="compositionally biased region" description="Gly residues" evidence="1">
    <location>
        <begin position="24"/>
        <end position="37"/>
    </location>
</feature>
<gene>
    <name evidence="2" type="ORF">B0T14DRAFT_492881</name>
</gene>
<feature type="region of interest" description="Disordered" evidence="1">
    <location>
        <begin position="1"/>
        <end position="87"/>
    </location>
</feature>
<dbReference type="EMBL" id="JAULSU010000002">
    <property type="protein sequence ID" value="KAK0626589.1"/>
    <property type="molecule type" value="Genomic_DNA"/>
</dbReference>
<dbReference type="AlphaFoldDB" id="A0AA39X3G4"/>
<sequence>MGRSNGKNHRNNGNNGQHGSNGHSNGGNRGGGNGGSKGRNHERNHGSSSDGSKINGRDTNGRRNGSNNRRDQQNEREKKGNAWEPRLLEDIDQGGRYFATKLHQTLVIEADLMATNHKKKEAERSGWMQQGLGTSVWDIVDDQVDKGMCPFLHVTGIKDRDGDVLMSDPVVCGCIYSTGESGPGKLPACFLRAFYYLLAANKYRKGRPLTAGQLKEKEQHQAQLAAEDPTTKTTDFGFF</sequence>
<evidence type="ECO:0000256" key="1">
    <source>
        <dbReference type="SAM" id="MobiDB-lite"/>
    </source>
</evidence>
<reference evidence="2" key="1">
    <citation type="submission" date="2023-06" db="EMBL/GenBank/DDBJ databases">
        <title>Genome-scale phylogeny and comparative genomics of the fungal order Sordariales.</title>
        <authorList>
            <consortium name="Lawrence Berkeley National Laboratory"/>
            <person name="Hensen N."/>
            <person name="Bonometti L."/>
            <person name="Westerberg I."/>
            <person name="Brannstrom I.O."/>
            <person name="Guillou S."/>
            <person name="Cros-Aarteil S."/>
            <person name="Calhoun S."/>
            <person name="Haridas S."/>
            <person name="Kuo A."/>
            <person name="Mondo S."/>
            <person name="Pangilinan J."/>
            <person name="Riley R."/>
            <person name="Labutti K."/>
            <person name="Andreopoulos B."/>
            <person name="Lipzen A."/>
            <person name="Chen C."/>
            <person name="Yanf M."/>
            <person name="Daum C."/>
            <person name="Ng V."/>
            <person name="Clum A."/>
            <person name="Steindorff A."/>
            <person name="Ohm R."/>
            <person name="Martin F."/>
            <person name="Silar P."/>
            <person name="Natvig D."/>
            <person name="Lalanne C."/>
            <person name="Gautier V."/>
            <person name="Ament-Velasquez S.L."/>
            <person name="Kruys A."/>
            <person name="Hutchinson M.I."/>
            <person name="Powell A.J."/>
            <person name="Barry K."/>
            <person name="Miller A.N."/>
            <person name="Grigoriev I.V."/>
            <person name="Debuchy R."/>
            <person name="Gladieux P."/>
            <person name="Thoren M.H."/>
            <person name="Johannesson H."/>
        </authorList>
    </citation>
    <scope>NUCLEOTIDE SEQUENCE</scope>
    <source>
        <strain evidence="2">CBS 606.72</strain>
    </source>
</reference>
<dbReference type="Proteomes" id="UP001175000">
    <property type="component" value="Unassembled WGS sequence"/>
</dbReference>
<organism evidence="2 3">
    <name type="scientific">Immersiella caudata</name>
    <dbReference type="NCBI Taxonomy" id="314043"/>
    <lineage>
        <taxon>Eukaryota</taxon>
        <taxon>Fungi</taxon>
        <taxon>Dikarya</taxon>
        <taxon>Ascomycota</taxon>
        <taxon>Pezizomycotina</taxon>
        <taxon>Sordariomycetes</taxon>
        <taxon>Sordariomycetidae</taxon>
        <taxon>Sordariales</taxon>
        <taxon>Lasiosphaeriaceae</taxon>
        <taxon>Immersiella</taxon>
    </lineage>
</organism>
<protein>
    <submittedName>
        <fullName evidence="2">Uncharacterized protein</fullName>
    </submittedName>
</protein>
<keyword evidence="3" id="KW-1185">Reference proteome</keyword>
<comment type="caution">
    <text evidence="2">The sequence shown here is derived from an EMBL/GenBank/DDBJ whole genome shotgun (WGS) entry which is preliminary data.</text>
</comment>
<feature type="compositionally biased region" description="Basic and acidic residues" evidence="1">
    <location>
        <begin position="68"/>
        <end position="87"/>
    </location>
</feature>
<name>A0AA39X3G4_9PEZI</name>
<feature type="compositionally biased region" description="Low complexity" evidence="1">
    <location>
        <begin position="11"/>
        <end position="23"/>
    </location>
</feature>
<evidence type="ECO:0000313" key="3">
    <source>
        <dbReference type="Proteomes" id="UP001175000"/>
    </source>
</evidence>